<keyword evidence="1" id="KW-1133">Transmembrane helix</keyword>
<dbReference type="Proteomes" id="UP000185434">
    <property type="component" value="Chromosome"/>
</dbReference>
<feature type="transmembrane region" description="Helical" evidence="1">
    <location>
        <begin position="40"/>
        <end position="60"/>
    </location>
</feature>
<dbReference type="EMBL" id="CP009247">
    <property type="protein sequence ID" value="APT88548.1"/>
    <property type="molecule type" value="Genomic_DNA"/>
</dbReference>
<gene>
    <name evidence="2" type="ORF">CFRA_03810</name>
</gene>
<keyword evidence="1" id="KW-0812">Transmembrane</keyword>
<reference evidence="2 3" key="1">
    <citation type="submission" date="2014-08" db="EMBL/GenBank/DDBJ databases">
        <title>Complete genome sequence of Corynebacterium frankenforstense ST18(T) (=DSM 45800(T)), isolated from raw cow milk.</title>
        <authorList>
            <person name="Ruckert C."/>
            <person name="Albersmeier A."/>
            <person name="Winkler A."/>
            <person name="Lipski A."/>
            <person name="Kalinowski J."/>
        </authorList>
    </citation>
    <scope>NUCLEOTIDE SEQUENCE [LARGE SCALE GENOMIC DNA]</scope>
    <source>
        <strain evidence="2 3">ST18</strain>
    </source>
</reference>
<feature type="transmembrane region" description="Helical" evidence="1">
    <location>
        <begin position="198"/>
        <end position="219"/>
    </location>
</feature>
<protein>
    <submittedName>
        <fullName evidence="2">Membrane protein</fullName>
    </submittedName>
</protein>
<proteinExistence type="predicted"/>
<keyword evidence="3" id="KW-1185">Reference proteome</keyword>
<evidence type="ECO:0000313" key="2">
    <source>
        <dbReference type="EMBL" id="APT88548.1"/>
    </source>
</evidence>
<evidence type="ECO:0000313" key="3">
    <source>
        <dbReference type="Proteomes" id="UP000185434"/>
    </source>
</evidence>
<dbReference type="AlphaFoldDB" id="A0A1L7CRU7"/>
<feature type="transmembrane region" description="Helical" evidence="1">
    <location>
        <begin position="116"/>
        <end position="136"/>
    </location>
</feature>
<dbReference type="KEGG" id="cfk:CFRA_03810"/>
<evidence type="ECO:0000256" key="1">
    <source>
        <dbReference type="SAM" id="Phobius"/>
    </source>
</evidence>
<name>A0A1L7CRU7_9CORY</name>
<accession>A0A1L7CRU7</accession>
<dbReference type="RefSeq" id="WP_075663522.1">
    <property type="nucleotide sequence ID" value="NZ_CP009247.1"/>
</dbReference>
<feature type="transmembrane region" description="Helical" evidence="1">
    <location>
        <begin position="75"/>
        <end position="95"/>
    </location>
</feature>
<keyword evidence="1" id="KW-0472">Membrane</keyword>
<feature type="transmembrane region" description="Helical" evidence="1">
    <location>
        <begin position="6"/>
        <end position="28"/>
    </location>
</feature>
<sequence>MFHAVSFALLDSVNVLLIGVVVALGVMLPREGRYRGTAGLLIAGDWLGVFGLSLVVLLVFDGLGDVVARFLDSPAFGVVLIAVGLASLVATWRARPGGNSAMVDRVLGPLLSPSRATVLVGVVLGAIQSATSAPFYAGLAAISAGGFGVVERYLGLVGYASLALSLPALSAVFVGLVRARPDSAAGRAFAWMRARPTLMARCAGYLVAVLLTGMGALALV</sequence>
<dbReference type="OrthoDB" id="4375110at2"/>
<feature type="transmembrane region" description="Helical" evidence="1">
    <location>
        <begin position="156"/>
        <end position="177"/>
    </location>
</feature>
<organism evidence="2 3">
    <name type="scientific">Corynebacterium frankenforstense DSM 45800</name>
    <dbReference type="NCBI Taxonomy" id="1437875"/>
    <lineage>
        <taxon>Bacteria</taxon>
        <taxon>Bacillati</taxon>
        <taxon>Actinomycetota</taxon>
        <taxon>Actinomycetes</taxon>
        <taxon>Mycobacteriales</taxon>
        <taxon>Corynebacteriaceae</taxon>
        <taxon>Corynebacterium</taxon>
    </lineage>
</organism>
<dbReference type="STRING" id="1437875.CFRA_03810"/>